<keyword evidence="4" id="KW-0067">ATP-binding</keyword>
<dbReference type="Pfam" id="PF01409">
    <property type="entry name" value="tRNA-synt_2d"/>
    <property type="match status" value="1"/>
</dbReference>
<evidence type="ECO:0000256" key="4">
    <source>
        <dbReference type="ARBA" id="ARBA00022840"/>
    </source>
</evidence>
<evidence type="ECO:0000256" key="3">
    <source>
        <dbReference type="ARBA" id="ARBA00022741"/>
    </source>
</evidence>
<dbReference type="PROSITE" id="PS50862">
    <property type="entry name" value="AA_TRNA_LIGASE_II"/>
    <property type="match status" value="1"/>
</dbReference>
<comment type="caution">
    <text evidence="10">The sequence shown here is derived from an EMBL/GenBank/DDBJ whole genome shotgun (WGS) entry which is preliminary data.</text>
</comment>
<evidence type="ECO:0000256" key="7">
    <source>
        <dbReference type="ARBA" id="ARBA00049255"/>
    </source>
</evidence>
<dbReference type="PANTHER" id="PTHR11538">
    <property type="entry name" value="PHENYLALANYL-TRNA SYNTHETASE"/>
    <property type="match status" value="1"/>
</dbReference>
<name>A0A0F9H0E9_9ZZZZ</name>
<dbReference type="CDD" id="cd00496">
    <property type="entry name" value="PheRS_alpha_core"/>
    <property type="match status" value="1"/>
</dbReference>
<keyword evidence="5" id="KW-0648">Protein biosynthesis</keyword>
<accession>A0A0F9H0E9</accession>
<dbReference type="GO" id="GO:0000049">
    <property type="term" value="F:tRNA binding"/>
    <property type="evidence" value="ECO:0007669"/>
    <property type="project" value="InterPro"/>
</dbReference>
<dbReference type="GO" id="GO:0005524">
    <property type="term" value="F:ATP binding"/>
    <property type="evidence" value="ECO:0007669"/>
    <property type="project" value="UniProtKB-KW"/>
</dbReference>
<organism evidence="10">
    <name type="scientific">marine sediment metagenome</name>
    <dbReference type="NCBI Taxonomy" id="412755"/>
    <lineage>
        <taxon>unclassified sequences</taxon>
        <taxon>metagenomes</taxon>
        <taxon>ecological metagenomes</taxon>
    </lineage>
</organism>
<evidence type="ECO:0000256" key="1">
    <source>
        <dbReference type="ARBA" id="ARBA00012814"/>
    </source>
</evidence>
<feature type="compositionally biased region" description="Basic and acidic residues" evidence="8">
    <location>
        <begin position="24"/>
        <end position="34"/>
    </location>
</feature>
<feature type="region of interest" description="Disordered" evidence="8">
    <location>
        <begin position="1"/>
        <end position="34"/>
    </location>
</feature>
<dbReference type="EC" id="6.1.1.20" evidence="1"/>
<dbReference type="InterPro" id="IPR002319">
    <property type="entry name" value="Phenylalanyl-tRNA_Synthase"/>
</dbReference>
<comment type="catalytic activity">
    <reaction evidence="7">
        <text>tRNA(Phe) + L-phenylalanine + ATP = L-phenylalanyl-tRNA(Phe) + AMP + diphosphate + H(+)</text>
        <dbReference type="Rhea" id="RHEA:19413"/>
        <dbReference type="Rhea" id="RHEA-COMP:9668"/>
        <dbReference type="Rhea" id="RHEA-COMP:9699"/>
        <dbReference type="ChEBI" id="CHEBI:15378"/>
        <dbReference type="ChEBI" id="CHEBI:30616"/>
        <dbReference type="ChEBI" id="CHEBI:33019"/>
        <dbReference type="ChEBI" id="CHEBI:58095"/>
        <dbReference type="ChEBI" id="CHEBI:78442"/>
        <dbReference type="ChEBI" id="CHEBI:78531"/>
        <dbReference type="ChEBI" id="CHEBI:456215"/>
        <dbReference type="EC" id="6.1.1.20"/>
    </reaction>
</comment>
<sequence length="641" mass="72920">MADDQSPLGYERDSLGSSPQDAKPPTKEEQVEIERKGAIVSEVKDHYSLVLLVEHDQRRREKDDLYFEGVDQWPQEQQDTRKEHVDSETGDTIAGRPIIQVNLLDQPLQQIATEARQARLAITVKPKSGRANTKTSAQFKGLIRSIQADSNAPEARLWGLDRAAKAGRGNYRIETVFANDGDWDQDIVIERILDQDQVYFDLHSQRADRSDAEWAIETVWMSESERERRWPGIPVAADDSAFQEDAPRGAWYSLMSKTKQRGVLVARYYRVVHSPRTRAHHASTGIRWLDEMPKEIQAMAARREPSVRLREVDQRRIERYFVDGDNVLEELPWDGRYIPIIPVIGKEYLVRGERIWKGVVANAKGISHAINLLLSNIIELVAQMPRMPYLIPFGADEGLEEWWDQIFTKSFTRVPYHPKTIDGKPAGPPTRQNLEPPIQGLMFLARMLQDTFYFSDEVLLRTHTSPMQIRAMEEQGPPIYIVVPGKVYRRDSDATHTPMFNQIEGLAVDEGITLADLQGTLLEFARAIFGAERQVRLRPHYFPFTEPSVEVDVSCFSCGGSGRLADGSRDPLCKGIGWIEIAGAGMVDPNVFGFVEKSGYEHDRVQGFAFGLGIDRIAMLKHALPDLRLLFENDLRFLEQF</sequence>
<dbReference type="SUPFAM" id="SSF55681">
    <property type="entry name" value="Class II aaRS and biotin synthetases"/>
    <property type="match status" value="1"/>
</dbReference>
<protein>
    <recommendedName>
        <fullName evidence="1">phenylalanine--tRNA ligase</fullName>
        <ecNumber evidence="1">6.1.1.20</ecNumber>
    </recommendedName>
</protein>
<dbReference type="GO" id="GO:0006432">
    <property type="term" value="P:phenylalanyl-tRNA aminoacylation"/>
    <property type="evidence" value="ECO:0007669"/>
    <property type="project" value="TreeGrafter"/>
</dbReference>
<keyword evidence="6" id="KW-0030">Aminoacyl-tRNA synthetase</keyword>
<dbReference type="InterPro" id="IPR045864">
    <property type="entry name" value="aa-tRNA-synth_II/BPL/LPL"/>
</dbReference>
<evidence type="ECO:0000256" key="2">
    <source>
        <dbReference type="ARBA" id="ARBA00022598"/>
    </source>
</evidence>
<dbReference type="Gene3D" id="3.30.930.10">
    <property type="entry name" value="Bira Bifunctional Protein, Domain 2"/>
    <property type="match status" value="1"/>
</dbReference>
<dbReference type="EMBL" id="LAZR01024449">
    <property type="protein sequence ID" value="KKL75100.1"/>
    <property type="molecule type" value="Genomic_DNA"/>
</dbReference>
<gene>
    <name evidence="10" type="ORF">LCGC14_2058270</name>
</gene>
<reference evidence="10" key="1">
    <citation type="journal article" date="2015" name="Nature">
        <title>Complex archaea that bridge the gap between prokaryotes and eukaryotes.</title>
        <authorList>
            <person name="Spang A."/>
            <person name="Saw J.H."/>
            <person name="Jorgensen S.L."/>
            <person name="Zaremba-Niedzwiedzka K."/>
            <person name="Martijn J."/>
            <person name="Lind A.E."/>
            <person name="van Eijk R."/>
            <person name="Schleper C."/>
            <person name="Guy L."/>
            <person name="Ettema T.J."/>
        </authorList>
    </citation>
    <scope>NUCLEOTIDE SEQUENCE</scope>
</reference>
<evidence type="ECO:0000313" key="10">
    <source>
        <dbReference type="EMBL" id="KKL75100.1"/>
    </source>
</evidence>
<evidence type="ECO:0000256" key="6">
    <source>
        <dbReference type="ARBA" id="ARBA00023146"/>
    </source>
</evidence>
<keyword evidence="2" id="KW-0436">Ligase</keyword>
<dbReference type="PANTHER" id="PTHR11538:SF41">
    <property type="entry name" value="PHENYLALANINE--TRNA LIGASE, MITOCHONDRIAL"/>
    <property type="match status" value="1"/>
</dbReference>
<evidence type="ECO:0000259" key="9">
    <source>
        <dbReference type="PROSITE" id="PS50862"/>
    </source>
</evidence>
<dbReference type="GO" id="GO:0004826">
    <property type="term" value="F:phenylalanine-tRNA ligase activity"/>
    <property type="evidence" value="ECO:0007669"/>
    <property type="project" value="UniProtKB-EC"/>
</dbReference>
<feature type="domain" description="Aminoacyl-transfer RNA synthetases class-II family profile" evidence="9">
    <location>
        <begin position="457"/>
        <end position="632"/>
    </location>
</feature>
<evidence type="ECO:0000256" key="5">
    <source>
        <dbReference type="ARBA" id="ARBA00022917"/>
    </source>
</evidence>
<dbReference type="GO" id="GO:0005737">
    <property type="term" value="C:cytoplasm"/>
    <property type="evidence" value="ECO:0007669"/>
    <property type="project" value="TreeGrafter"/>
</dbReference>
<evidence type="ECO:0000256" key="8">
    <source>
        <dbReference type="SAM" id="MobiDB-lite"/>
    </source>
</evidence>
<keyword evidence="3" id="KW-0547">Nucleotide-binding</keyword>
<proteinExistence type="predicted"/>
<dbReference type="InterPro" id="IPR006195">
    <property type="entry name" value="aa-tRNA-synth_II"/>
</dbReference>
<dbReference type="AlphaFoldDB" id="A0A0F9H0E9"/>